<reference evidence="4 5" key="1">
    <citation type="submission" date="2018-01" db="EMBL/GenBank/DDBJ databases">
        <title>Superficieibacter electus gen. nov., sp. nov., an extended-spectrum beta-lactamase possessing member of the Enterobacteriaceae family, isolated from intensive care unit surfaces.</title>
        <authorList>
            <person name="Potter R.F."/>
            <person name="D'Souza A.W."/>
        </authorList>
    </citation>
    <scope>NUCLEOTIDE SEQUENCE [LARGE SCALE GENOMIC DNA]</scope>
    <source>
        <strain evidence="3 5">BP-1</strain>
        <strain evidence="2 4">BP-2</strain>
    </source>
</reference>
<dbReference type="SUPFAM" id="SSF49401">
    <property type="entry name" value="Bacterial adhesins"/>
    <property type="match status" value="1"/>
</dbReference>
<sequence length="373" mass="39604">MVNIMKPILLVPLASSLFVATSLCQSAWAAGCGFMISKSQSSLNETGHITIRPATTAQSFMPDQSDLFLNTQDSPVYYWGKNQNNVSKTIIFEPEATAFTADSNNPKGWLVDSAVPGLYFTLSVALPPTDGMTWGNFSPAMPIFLSNNPSINQSTPADGRWGCANAKNDTYFASGTMTFSLSFYTTSAFNPALAAGKQLLVTEKRAGTLENSQDSGGEFEIYLQGPLTISTAGCGAFSADEQVDLGAIPVGTLRSKPDDEHNKTPFQITLQNCYAKPTLVINLATNQSQNNLLTNNRGNAQGVGVGLGYTTATNASRRLDLTTPTTIASEDLGYNSYSGNGILNMFAILGVTDKSALSPGNVDIPAVITLTNP</sequence>
<proteinExistence type="predicted"/>
<feature type="chain" id="PRO_5015160594" description="Fimbrial protein" evidence="1">
    <location>
        <begin position="30"/>
        <end position="373"/>
    </location>
</feature>
<name>A0A2P5GMF9_9ENTR</name>
<gene>
    <name evidence="3" type="ORF">CHU32_16880</name>
    <name evidence="2" type="ORF">CHU33_22160</name>
</gene>
<evidence type="ECO:0000313" key="3">
    <source>
        <dbReference type="EMBL" id="POP47016.1"/>
    </source>
</evidence>
<accession>A0A2P5GMF9</accession>
<dbReference type="PROSITE" id="PS51257">
    <property type="entry name" value="PROKAR_LIPOPROTEIN"/>
    <property type="match status" value="1"/>
</dbReference>
<dbReference type="Proteomes" id="UP000247005">
    <property type="component" value="Unassembled WGS sequence"/>
</dbReference>
<dbReference type="Proteomes" id="UP000237073">
    <property type="component" value="Unassembled WGS sequence"/>
</dbReference>
<evidence type="ECO:0000313" key="5">
    <source>
        <dbReference type="Proteomes" id="UP000247005"/>
    </source>
</evidence>
<dbReference type="InterPro" id="IPR008966">
    <property type="entry name" value="Adhesion_dom_sf"/>
</dbReference>
<evidence type="ECO:0000256" key="1">
    <source>
        <dbReference type="SAM" id="SignalP"/>
    </source>
</evidence>
<evidence type="ECO:0000313" key="2">
    <source>
        <dbReference type="EMBL" id="POP41587.1"/>
    </source>
</evidence>
<comment type="caution">
    <text evidence="3">The sequence shown here is derived from an EMBL/GenBank/DDBJ whole genome shotgun (WGS) entry which is preliminary data.</text>
</comment>
<feature type="signal peptide" evidence="1">
    <location>
        <begin position="1"/>
        <end position="29"/>
    </location>
</feature>
<dbReference type="PANTHER" id="PTHR33420">
    <property type="entry name" value="FIMBRIAL SUBUNIT ELFA-RELATED"/>
    <property type="match status" value="1"/>
</dbReference>
<keyword evidence="4" id="KW-1185">Reference proteome</keyword>
<keyword evidence="1" id="KW-0732">Signal</keyword>
<evidence type="ECO:0008006" key="6">
    <source>
        <dbReference type="Google" id="ProtNLM"/>
    </source>
</evidence>
<organism evidence="3 5">
    <name type="scientific">Superficieibacter electus</name>
    <dbReference type="NCBI Taxonomy" id="2022662"/>
    <lineage>
        <taxon>Bacteria</taxon>
        <taxon>Pseudomonadati</taxon>
        <taxon>Pseudomonadota</taxon>
        <taxon>Gammaproteobacteria</taxon>
        <taxon>Enterobacterales</taxon>
        <taxon>Enterobacteriaceae</taxon>
        <taxon>Superficieibacter</taxon>
    </lineage>
</organism>
<evidence type="ECO:0000313" key="4">
    <source>
        <dbReference type="Proteomes" id="UP000237073"/>
    </source>
</evidence>
<dbReference type="GO" id="GO:0043709">
    <property type="term" value="P:cell adhesion involved in single-species biofilm formation"/>
    <property type="evidence" value="ECO:0007669"/>
    <property type="project" value="TreeGrafter"/>
</dbReference>
<dbReference type="EMBL" id="PQGD01000013">
    <property type="protein sequence ID" value="POP47016.1"/>
    <property type="molecule type" value="Genomic_DNA"/>
</dbReference>
<dbReference type="OrthoDB" id="6631698at2"/>
<dbReference type="InterPro" id="IPR050263">
    <property type="entry name" value="Bact_Fimbrial_Adh_Pro"/>
</dbReference>
<dbReference type="InterPro" id="IPR036937">
    <property type="entry name" value="Adhesion_dom_fimbrial_sf"/>
</dbReference>
<dbReference type="PANTHER" id="PTHR33420:SF11">
    <property type="entry name" value="FIMBRIAL-LIKE PROTEIN"/>
    <property type="match status" value="1"/>
</dbReference>
<dbReference type="AlphaFoldDB" id="A0A2P5GMF9"/>
<dbReference type="GO" id="GO:0009289">
    <property type="term" value="C:pilus"/>
    <property type="evidence" value="ECO:0007669"/>
    <property type="project" value="InterPro"/>
</dbReference>
<protein>
    <recommendedName>
        <fullName evidence="6">Fimbrial protein</fullName>
    </recommendedName>
</protein>
<dbReference type="Gene3D" id="2.60.40.1090">
    <property type="entry name" value="Fimbrial-type adhesion domain"/>
    <property type="match status" value="1"/>
</dbReference>
<dbReference type="EMBL" id="PQGE01000025">
    <property type="protein sequence ID" value="POP41587.1"/>
    <property type="molecule type" value="Genomic_DNA"/>
</dbReference>